<feature type="non-terminal residue" evidence="3">
    <location>
        <position position="1"/>
    </location>
</feature>
<keyword evidence="1" id="KW-0175">Coiled coil</keyword>
<dbReference type="AlphaFoldDB" id="A0A1V9R3B6"/>
<gene>
    <name evidence="3" type="ORF">B6U56_11105</name>
</gene>
<feature type="domain" description="Extracellular matrix-binding protein ebh GA module" evidence="2">
    <location>
        <begin position="9"/>
        <end position="68"/>
    </location>
</feature>
<evidence type="ECO:0000256" key="1">
    <source>
        <dbReference type="SAM" id="Coils"/>
    </source>
</evidence>
<dbReference type="Gene3D" id="1.20.120.1850">
    <property type="entry name" value="Ebh helix bundles repeating unit (S and A modules)"/>
    <property type="match status" value="1"/>
</dbReference>
<name>A0A1V9R3B6_9LACO</name>
<dbReference type="Pfam" id="PF01468">
    <property type="entry name" value="GA"/>
    <property type="match status" value="1"/>
</dbReference>
<evidence type="ECO:0000313" key="3">
    <source>
        <dbReference type="EMBL" id="OQQ87592.1"/>
    </source>
</evidence>
<dbReference type="EMBL" id="NBEF01000071">
    <property type="protein sequence ID" value="OQQ87592.1"/>
    <property type="molecule type" value="Genomic_DNA"/>
</dbReference>
<dbReference type="Proteomes" id="UP000192575">
    <property type="component" value="Unassembled WGS sequence"/>
</dbReference>
<reference evidence="3 4" key="1">
    <citation type="submission" date="2017-03" db="EMBL/GenBank/DDBJ databases">
        <title>Phylogenomics and comparative genomics of Lactobacillus salivarius, a mammalian gut commensal.</title>
        <authorList>
            <person name="Harris H.M."/>
        </authorList>
    </citation>
    <scope>NUCLEOTIDE SEQUENCE [LARGE SCALE GENOMIC DNA]</scope>
    <source>
        <strain evidence="3 4">JCM 1047</strain>
    </source>
</reference>
<sequence>EVQAALEKVQAAKAALNGDSKLANAKQAAQDAIDKLNNLNDEQKEAAKEAVNNATDAAGVTAASDQATALDGNM</sequence>
<dbReference type="SMART" id="SM00844">
    <property type="entry name" value="GA"/>
    <property type="match status" value="1"/>
</dbReference>
<accession>A0A1V9R3B6</accession>
<evidence type="ECO:0000313" key="4">
    <source>
        <dbReference type="Proteomes" id="UP000192575"/>
    </source>
</evidence>
<proteinExistence type="predicted"/>
<protein>
    <recommendedName>
        <fullName evidence="2">Extracellular matrix-binding protein ebh GA module domain-containing protein</fullName>
    </recommendedName>
</protein>
<dbReference type="InterPro" id="IPR002988">
    <property type="entry name" value="GA_module"/>
</dbReference>
<dbReference type="InterPro" id="IPR009063">
    <property type="entry name" value="Ig/albumin-bd_sf"/>
</dbReference>
<dbReference type="InterPro" id="IPR020840">
    <property type="entry name" value="Extracell_matrix-bd_GA"/>
</dbReference>
<feature type="coiled-coil region" evidence="1">
    <location>
        <begin position="22"/>
        <end position="53"/>
    </location>
</feature>
<feature type="non-terminal residue" evidence="3">
    <location>
        <position position="74"/>
    </location>
</feature>
<organism evidence="3 4">
    <name type="scientific">Ligilactobacillus salivarius</name>
    <dbReference type="NCBI Taxonomy" id="1624"/>
    <lineage>
        <taxon>Bacteria</taxon>
        <taxon>Bacillati</taxon>
        <taxon>Bacillota</taxon>
        <taxon>Bacilli</taxon>
        <taxon>Lactobacillales</taxon>
        <taxon>Lactobacillaceae</taxon>
        <taxon>Ligilactobacillus</taxon>
    </lineage>
</organism>
<comment type="caution">
    <text evidence="3">The sequence shown here is derived from an EMBL/GenBank/DDBJ whole genome shotgun (WGS) entry which is preliminary data.</text>
</comment>
<dbReference type="SUPFAM" id="SSF46997">
    <property type="entry name" value="Bacterial immunoglobulin/albumin-binding domains"/>
    <property type="match status" value="1"/>
</dbReference>
<evidence type="ECO:0000259" key="2">
    <source>
        <dbReference type="SMART" id="SM00844"/>
    </source>
</evidence>